<dbReference type="OMA" id="VKDFYQP"/>
<dbReference type="Gene3D" id="2.60.120.260">
    <property type="entry name" value="Galactose-binding domain-like"/>
    <property type="match status" value="1"/>
</dbReference>
<dbReference type="Pfam" id="PF03351">
    <property type="entry name" value="DOMON"/>
    <property type="match status" value="2"/>
</dbReference>
<evidence type="ECO:0000256" key="3">
    <source>
        <dbReference type="SAM" id="Phobius"/>
    </source>
</evidence>
<dbReference type="InParanoid" id="T1HWV3"/>
<dbReference type="PANTHER" id="PTHR46901:SF2">
    <property type="entry name" value="GH04942P"/>
    <property type="match status" value="1"/>
</dbReference>
<keyword evidence="5" id="KW-1185">Reference proteome</keyword>
<dbReference type="PROSITE" id="PS00022">
    <property type="entry name" value="EGF_1"/>
    <property type="match status" value="1"/>
</dbReference>
<dbReference type="EMBL" id="ACPB03006350">
    <property type="status" value="NOT_ANNOTATED_CDS"/>
    <property type="molecule type" value="Genomic_DNA"/>
</dbReference>
<organism evidence="4 5">
    <name type="scientific">Rhodnius prolixus</name>
    <name type="common">Triatomid bug</name>
    <dbReference type="NCBI Taxonomy" id="13249"/>
    <lineage>
        <taxon>Eukaryota</taxon>
        <taxon>Metazoa</taxon>
        <taxon>Ecdysozoa</taxon>
        <taxon>Arthropoda</taxon>
        <taxon>Hexapoda</taxon>
        <taxon>Insecta</taxon>
        <taxon>Pterygota</taxon>
        <taxon>Neoptera</taxon>
        <taxon>Paraneoptera</taxon>
        <taxon>Hemiptera</taxon>
        <taxon>Heteroptera</taxon>
        <taxon>Panheteroptera</taxon>
        <taxon>Cimicomorpha</taxon>
        <taxon>Reduviidae</taxon>
        <taxon>Triatominae</taxon>
        <taxon>Rhodnius</taxon>
    </lineage>
</organism>
<feature type="disulfide bond" evidence="1">
    <location>
        <begin position="197"/>
        <end position="206"/>
    </location>
</feature>
<dbReference type="STRING" id="13249.T1HWV3"/>
<protein>
    <submittedName>
        <fullName evidence="4">Uncharacterized protein</fullName>
    </submittedName>
</protein>
<comment type="caution">
    <text evidence="1">Lacks conserved residue(s) required for the propagation of feature annotation.</text>
</comment>
<dbReference type="HOGENOM" id="CLU_269388_0_0_1"/>
<feature type="transmembrane region" description="Helical" evidence="3">
    <location>
        <begin position="1114"/>
        <end position="1140"/>
    </location>
</feature>
<keyword evidence="3" id="KW-0812">Transmembrane</keyword>
<keyword evidence="3" id="KW-1133">Transmembrane helix</keyword>
<evidence type="ECO:0000313" key="4">
    <source>
        <dbReference type="EnsemblMetazoa" id="RPRC008523-PA"/>
    </source>
</evidence>
<keyword evidence="1" id="KW-1015">Disulfide bond</keyword>
<evidence type="ECO:0000256" key="2">
    <source>
        <dbReference type="SAM" id="MobiDB-lite"/>
    </source>
</evidence>
<evidence type="ECO:0000256" key="1">
    <source>
        <dbReference type="PROSITE-ProRule" id="PRU00076"/>
    </source>
</evidence>
<dbReference type="SMART" id="SM00664">
    <property type="entry name" value="DoH"/>
    <property type="match status" value="2"/>
</dbReference>
<dbReference type="CDD" id="cd00054">
    <property type="entry name" value="EGF_CA"/>
    <property type="match status" value="1"/>
</dbReference>
<dbReference type="CDD" id="cd09631">
    <property type="entry name" value="DOMON_DOH"/>
    <property type="match status" value="2"/>
</dbReference>
<proteinExistence type="predicted"/>
<keyword evidence="1" id="KW-0245">EGF-like domain</keyword>
<feature type="compositionally biased region" description="Basic and acidic residues" evidence="2">
    <location>
        <begin position="325"/>
        <end position="346"/>
    </location>
</feature>
<dbReference type="EnsemblMetazoa" id="RPRC008523-RA">
    <property type="protein sequence ID" value="RPRC008523-PA"/>
    <property type="gene ID" value="RPRC008523"/>
</dbReference>
<dbReference type="PANTHER" id="PTHR46901">
    <property type="entry name" value="GH04942P"/>
    <property type="match status" value="1"/>
</dbReference>
<dbReference type="PROSITE" id="PS50836">
    <property type="entry name" value="DOMON"/>
    <property type="match status" value="2"/>
</dbReference>
<dbReference type="AlphaFoldDB" id="T1HWV3"/>
<keyword evidence="3" id="KW-0472">Membrane</keyword>
<dbReference type="eggNOG" id="KOG4293">
    <property type="taxonomic scope" value="Eukaryota"/>
</dbReference>
<dbReference type="PROSITE" id="PS01186">
    <property type="entry name" value="EGF_2"/>
    <property type="match status" value="1"/>
</dbReference>
<name>T1HWV3_RHOPR</name>
<sequence length="1177" mass="134088">TQAHISLTFPPARKYDLDFLDNGRTKAPCGMPKGTLKTTILAGKPFNITWHLAYPHKGGFRLQVLDSLLRPVLDLTPVTAKTEFVSRDPTLQHYPVQIPKDFECENCTIRLLTEAIEWGDNARQWSCADVDIRTTKNYKEDCSGHGPYLLSKCRCNRLYRGPRCQYRDECVDHIDCGDMGRCVDLQSTSLPSRQCFCEHGWFGPACTKKSPVKSPSSLDLSGHQEKRLSENLVLYWRILEEEKELEVVMVGNVSSYIGIGWRPLNLTEECHNFPHLEDPEGYNPISYDHEQVALNKLDYASRINKNPKVDENMKSVKGSSLPSHGKSESEMAEPKSDNENIKSDIPYFDKPELKNKRFLKIEPKIESSAQVKNEFGKKRESEVKREINPRANIQSRVTRDEFHQDPAEELSVATRVSFKVSTSKSRYFYLKNCLLSFCGFRIFYLIGRTSWPCSAQSLGVSVRNLTKKVSEKENTAKTMIKFDDQFNCLFDWTIMLFSLLVPRRGRSFKISFLRLRYLKSDKVQVLLYTLLESPLLSQQSRICQSPKNSRVRRKMPLFFSQPNSLLTPTPRRQTHHITRRTTRLWLSKLLDLVKGLKIYFDTPLGPLQKYALEPYAPRNDFSPMDCTDMVIGMARGTSFRIWDFYARDRSTPRLDTFWGGKNDLTAALGFEKDGMTTILFRKKLKGNEPTDHTIEESPMHVIWAVGQEHGRYVHLPKSGLETESGSIKDFYKPDELKYHGHGSQRGVLNLNFFQTSATASQETSEEQTNAEKWTKCKGFWSYPKGCNLTAGECVYYASWHLKSKTGRIHFTIVTKNTNTWTGIAFSRDHKMSQTDAVIGWVDKSGRPFMMDTWIVGQTAPRLDNLQDITNITGRTVDGVTTLTFERSPDTGDREQDLEFTENSCLYMMFPVMGGEFNPVNKRIKKHKSIPSLTASKVCLSFCLDGKDLYFPGDEEATPPPAPYHAYLMKIRLRNLGTGFKAPNIGTDEFNILGNTVTAGFKKTVSKLNGFKFTCLLLIERFSSQIFLHFILPEGDGVVASMVLEVFTDEAGTKEAKDARKDYIYQLFEEAITEERVSSLTLDPTYFIFKPIQADQTIVSEEGVTDSSKTSQTKLWIVAGCIIALLIMAFMQAVCTICRAVSSKSPSQKEMLAHNSAWKDYSTANTNYAFEPYEAEEK</sequence>
<reference evidence="4" key="1">
    <citation type="submission" date="2015-05" db="UniProtKB">
        <authorList>
            <consortium name="EnsemblMetazoa"/>
        </authorList>
    </citation>
    <scope>IDENTIFICATION</scope>
</reference>
<dbReference type="Gene3D" id="2.60.40.1210">
    <property type="entry name" value="Cellobiose dehydrogenase, cytochrome domain"/>
    <property type="match status" value="1"/>
</dbReference>
<dbReference type="Proteomes" id="UP000015103">
    <property type="component" value="Unassembled WGS sequence"/>
</dbReference>
<dbReference type="InterPro" id="IPR005018">
    <property type="entry name" value="DOMON_domain"/>
</dbReference>
<feature type="region of interest" description="Disordered" evidence="2">
    <location>
        <begin position="308"/>
        <end position="346"/>
    </location>
</feature>
<accession>T1HWV3</accession>
<dbReference type="PROSITE" id="PS50026">
    <property type="entry name" value="EGF_3"/>
    <property type="match status" value="1"/>
</dbReference>
<dbReference type="InterPro" id="IPR045266">
    <property type="entry name" value="DOH_DOMON"/>
</dbReference>
<dbReference type="VEuPathDB" id="VectorBase:RPRC008523"/>
<dbReference type="FunCoup" id="T1HWV3">
    <property type="interactions" value="11"/>
</dbReference>
<evidence type="ECO:0000313" key="5">
    <source>
        <dbReference type="Proteomes" id="UP000015103"/>
    </source>
</evidence>
<dbReference type="InterPro" id="IPR000742">
    <property type="entry name" value="EGF"/>
</dbReference>